<evidence type="ECO:0000259" key="1">
    <source>
        <dbReference type="Pfam" id="PF03457"/>
    </source>
</evidence>
<sequence>MLRAFLGARAGLVRRPHAAPGGTLGIIRCAGVSSSTPTWRGVRINLYSAHDWVKTIAPCLQTFQTLEEHLLVPLKFSVPYGDPKWPEQTWGYPLGLYCKNLRALKQQGKNLPFFAVDDLETLNFPWDMRQYKWDVLVLPALTRYAELNGHCDIPSAFVIPTGDDAWPKLLWNFKLGQTVTSIRCAGTYKAQRESSHDDLEKIDFSMQGWRARMWEIKILPALEAFRRVFGHCNVNFNYVVPDSDEWPKATRGLRLGATVANMRCRSNYDDMTARDKDKLEAIGFIWSPENERWTYRIMPALETFREVYRSGWVPVDFVVPDEEPWPEASRGLRLGNTFMKIRHAHAYSSYVERDRERLNELGIEFKVHFSSIPAPKAAY</sequence>
<accession>A0A8T1W681</accession>
<gene>
    <name evidence="2" type="ORF">PHYPSEUDO_013894</name>
</gene>
<reference evidence="2" key="1">
    <citation type="submission" date="2021-02" db="EMBL/GenBank/DDBJ databases">
        <authorList>
            <person name="Palmer J.M."/>
        </authorList>
    </citation>
    <scope>NUCLEOTIDE SEQUENCE</scope>
    <source>
        <strain evidence="2">SCRP734</strain>
    </source>
</reference>
<dbReference type="AlphaFoldDB" id="A0A8T1W681"/>
<evidence type="ECO:0000313" key="3">
    <source>
        <dbReference type="Proteomes" id="UP000694044"/>
    </source>
</evidence>
<dbReference type="PANTHER" id="PTHR37066:SF1">
    <property type="entry name" value="LNS2_PITP DOMAIN-CONTAINING PROTEIN"/>
    <property type="match status" value="1"/>
</dbReference>
<dbReference type="Pfam" id="PF03457">
    <property type="entry name" value="HA"/>
    <property type="match status" value="2"/>
</dbReference>
<feature type="domain" description="Helicase-associated" evidence="1">
    <location>
        <begin position="132"/>
        <end position="204"/>
    </location>
</feature>
<evidence type="ECO:0000313" key="2">
    <source>
        <dbReference type="EMBL" id="KAG7387644.1"/>
    </source>
</evidence>
<comment type="caution">
    <text evidence="2">The sequence shown here is derived from an EMBL/GenBank/DDBJ whole genome shotgun (WGS) entry which is preliminary data.</text>
</comment>
<organism evidence="2 3">
    <name type="scientific">Phytophthora pseudosyringae</name>
    <dbReference type="NCBI Taxonomy" id="221518"/>
    <lineage>
        <taxon>Eukaryota</taxon>
        <taxon>Sar</taxon>
        <taxon>Stramenopiles</taxon>
        <taxon>Oomycota</taxon>
        <taxon>Peronosporomycetes</taxon>
        <taxon>Peronosporales</taxon>
        <taxon>Peronosporaceae</taxon>
        <taxon>Phytophthora</taxon>
    </lineage>
</organism>
<keyword evidence="3" id="KW-1185">Reference proteome</keyword>
<proteinExistence type="predicted"/>
<dbReference type="EMBL" id="JAGDFM010000075">
    <property type="protein sequence ID" value="KAG7387644.1"/>
    <property type="molecule type" value="Genomic_DNA"/>
</dbReference>
<dbReference type="PANTHER" id="PTHR37066">
    <property type="entry name" value="HELICASE-ASSOCIATED"/>
    <property type="match status" value="1"/>
</dbReference>
<feature type="domain" description="Helicase-associated" evidence="1">
    <location>
        <begin position="214"/>
        <end position="284"/>
    </location>
</feature>
<dbReference type="OrthoDB" id="101853at2759"/>
<name>A0A8T1W681_9STRA</name>
<dbReference type="InterPro" id="IPR005114">
    <property type="entry name" value="Helicase_assoc"/>
</dbReference>
<protein>
    <recommendedName>
        <fullName evidence="1">Helicase-associated domain-containing protein</fullName>
    </recommendedName>
</protein>
<dbReference type="Proteomes" id="UP000694044">
    <property type="component" value="Unassembled WGS sequence"/>
</dbReference>